<organism evidence="1 2">
    <name type="scientific">Gossypium australe</name>
    <dbReference type="NCBI Taxonomy" id="47621"/>
    <lineage>
        <taxon>Eukaryota</taxon>
        <taxon>Viridiplantae</taxon>
        <taxon>Streptophyta</taxon>
        <taxon>Embryophyta</taxon>
        <taxon>Tracheophyta</taxon>
        <taxon>Spermatophyta</taxon>
        <taxon>Magnoliopsida</taxon>
        <taxon>eudicotyledons</taxon>
        <taxon>Gunneridae</taxon>
        <taxon>Pentapetalae</taxon>
        <taxon>rosids</taxon>
        <taxon>malvids</taxon>
        <taxon>Malvales</taxon>
        <taxon>Malvaceae</taxon>
        <taxon>Malvoideae</taxon>
        <taxon>Gossypium</taxon>
    </lineage>
</organism>
<gene>
    <name evidence="1" type="ORF">EPI10_000663</name>
</gene>
<protein>
    <submittedName>
        <fullName evidence="1">Uncharacterized protein</fullName>
    </submittedName>
</protein>
<comment type="caution">
    <text evidence="1">The sequence shown here is derived from an EMBL/GenBank/DDBJ whole genome shotgun (WGS) entry which is preliminary data.</text>
</comment>
<dbReference type="EMBL" id="SMMG02000007">
    <property type="protein sequence ID" value="KAA3465504.1"/>
    <property type="molecule type" value="Genomic_DNA"/>
</dbReference>
<dbReference type="OrthoDB" id="1113740at2759"/>
<proteinExistence type="predicted"/>
<sequence length="106" mass="12643">MRADALSKLASFVIIQQREKILLKHRETPSYDAPQVLCMDQEETWMTPTTETRRSSQNYNAKQRGTPFWRVYYIERDFPIHYCCANHHLRLNMLCEKSTRGFETIT</sequence>
<evidence type="ECO:0000313" key="2">
    <source>
        <dbReference type="Proteomes" id="UP000325315"/>
    </source>
</evidence>
<accession>A0A5B6V8U4</accession>
<reference evidence="2" key="1">
    <citation type="journal article" date="2019" name="Plant Biotechnol. J.">
        <title>Genome sequencing of the Australian wild diploid species Gossypium australe highlights disease resistance and delayed gland morphogenesis.</title>
        <authorList>
            <person name="Cai Y."/>
            <person name="Cai X."/>
            <person name="Wang Q."/>
            <person name="Wang P."/>
            <person name="Zhang Y."/>
            <person name="Cai C."/>
            <person name="Xu Y."/>
            <person name="Wang K."/>
            <person name="Zhou Z."/>
            <person name="Wang C."/>
            <person name="Geng S."/>
            <person name="Li B."/>
            <person name="Dong Q."/>
            <person name="Hou Y."/>
            <person name="Wang H."/>
            <person name="Ai P."/>
            <person name="Liu Z."/>
            <person name="Yi F."/>
            <person name="Sun M."/>
            <person name="An G."/>
            <person name="Cheng J."/>
            <person name="Zhang Y."/>
            <person name="Shi Q."/>
            <person name="Xie Y."/>
            <person name="Shi X."/>
            <person name="Chang Y."/>
            <person name="Huang F."/>
            <person name="Chen Y."/>
            <person name="Hong S."/>
            <person name="Mi L."/>
            <person name="Sun Q."/>
            <person name="Zhang L."/>
            <person name="Zhou B."/>
            <person name="Peng R."/>
            <person name="Zhang X."/>
            <person name="Liu F."/>
        </authorList>
    </citation>
    <scope>NUCLEOTIDE SEQUENCE [LARGE SCALE GENOMIC DNA]</scope>
    <source>
        <strain evidence="2">cv. PA1801</strain>
    </source>
</reference>
<dbReference type="Proteomes" id="UP000325315">
    <property type="component" value="Unassembled WGS sequence"/>
</dbReference>
<keyword evidence="2" id="KW-1185">Reference proteome</keyword>
<dbReference type="AlphaFoldDB" id="A0A5B6V8U4"/>
<name>A0A5B6V8U4_9ROSI</name>
<evidence type="ECO:0000313" key="1">
    <source>
        <dbReference type="EMBL" id="KAA3465504.1"/>
    </source>
</evidence>